<keyword evidence="2" id="KW-0813">Transport</keyword>
<keyword evidence="5" id="KW-0762">Sugar transport</keyword>
<name>A0A174J033_9FIRM</name>
<evidence type="ECO:0000256" key="5">
    <source>
        <dbReference type="ARBA" id="ARBA00022597"/>
    </source>
</evidence>
<organism evidence="11 12">
    <name type="scientific">Faecalicatena contorta</name>
    <dbReference type="NCBI Taxonomy" id="39482"/>
    <lineage>
        <taxon>Bacteria</taxon>
        <taxon>Bacillati</taxon>
        <taxon>Bacillota</taxon>
        <taxon>Clostridia</taxon>
        <taxon>Lachnospirales</taxon>
        <taxon>Lachnospiraceae</taxon>
        <taxon>Faecalicatena</taxon>
    </lineage>
</organism>
<evidence type="ECO:0000256" key="2">
    <source>
        <dbReference type="ARBA" id="ARBA00022448"/>
    </source>
</evidence>
<dbReference type="GO" id="GO:0016020">
    <property type="term" value="C:membrane"/>
    <property type="evidence" value="ECO:0007669"/>
    <property type="project" value="InterPro"/>
</dbReference>
<dbReference type="SUPFAM" id="SSF52728">
    <property type="entry name" value="PTS IIb component"/>
    <property type="match status" value="1"/>
</dbReference>
<evidence type="ECO:0000256" key="1">
    <source>
        <dbReference type="ARBA" id="ARBA00004496"/>
    </source>
</evidence>
<dbReference type="Pfam" id="PF03830">
    <property type="entry name" value="PTSIIB_sorb"/>
    <property type="match status" value="1"/>
</dbReference>
<evidence type="ECO:0000313" key="11">
    <source>
        <dbReference type="EMBL" id="CUO90525.1"/>
    </source>
</evidence>
<evidence type="ECO:0000313" key="12">
    <source>
        <dbReference type="Proteomes" id="UP000095544"/>
    </source>
</evidence>
<keyword evidence="7" id="KW-0598">Phosphotransferase system</keyword>
<dbReference type="GO" id="GO:0008982">
    <property type="term" value="F:protein-N(PI)-phosphohistidine-sugar phosphotransferase activity"/>
    <property type="evidence" value="ECO:0007669"/>
    <property type="project" value="InterPro"/>
</dbReference>
<dbReference type="OrthoDB" id="9788818at2"/>
<dbReference type="Pfam" id="PF03610">
    <property type="entry name" value="EIIA-man"/>
    <property type="match status" value="1"/>
</dbReference>
<dbReference type="AlphaFoldDB" id="A0A174J033"/>
<dbReference type="GO" id="GO:0016301">
    <property type="term" value="F:kinase activity"/>
    <property type="evidence" value="ECO:0007669"/>
    <property type="project" value="UniProtKB-KW"/>
</dbReference>
<accession>A0A174J033</accession>
<dbReference type="InterPro" id="IPR036667">
    <property type="entry name" value="PTS_IIB_sorbose-sp_sf"/>
</dbReference>
<dbReference type="InterPro" id="IPR036662">
    <property type="entry name" value="PTS_EIIA_man-typ_sf"/>
</dbReference>
<protein>
    <submittedName>
        <fullName evidence="11">EIIAB-Man</fullName>
    </submittedName>
</protein>
<dbReference type="InterPro" id="IPR004701">
    <property type="entry name" value="PTS_EIIA_man-typ"/>
</dbReference>
<dbReference type="PANTHER" id="PTHR33799:SF1">
    <property type="entry name" value="PTS SYSTEM MANNOSE-SPECIFIC EIIAB COMPONENT-RELATED"/>
    <property type="match status" value="1"/>
</dbReference>
<dbReference type="GO" id="GO:0005737">
    <property type="term" value="C:cytoplasm"/>
    <property type="evidence" value="ECO:0007669"/>
    <property type="project" value="UniProtKB-SubCell"/>
</dbReference>
<dbReference type="Proteomes" id="UP000095544">
    <property type="component" value="Unassembled WGS sequence"/>
</dbReference>
<dbReference type="CDD" id="cd00001">
    <property type="entry name" value="PTS_IIB_man"/>
    <property type="match status" value="1"/>
</dbReference>
<gene>
    <name evidence="11" type="primary">manX_2</name>
    <name evidence="11" type="ORF">ERS852491_03676</name>
</gene>
<dbReference type="Gene3D" id="3.40.50.510">
    <property type="entry name" value="Phosphotransferase system, mannose-type IIA component"/>
    <property type="match status" value="1"/>
</dbReference>
<dbReference type="InterPro" id="IPR051471">
    <property type="entry name" value="Bacterial_PTS_sugar_comp"/>
</dbReference>
<dbReference type="GO" id="GO:0009401">
    <property type="term" value="P:phosphoenolpyruvate-dependent sugar phosphotransferase system"/>
    <property type="evidence" value="ECO:0007669"/>
    <property type="project" value="UniProtKB-KW"/>
</dbReference>
<dbReference type="Gene3D" id="3.40.35.10">
    <property type="entry name" value="Phosphotransferase system, sorbose subfamily IIB component"/>
    <property type="match status" value="1"/>
</dbReference>
<sequence>MYYILASHGEYAKACKASCEMITGAAPQFFVVTFTEDMTKESVEKAYRAILAENGADQCEAIITDVPGGTPFNAAAPVIHENSRIALVSGLCMGMLIALNTGDTLYSAMEQAKETIMGEGVKNDSQPEKKQEHKEPVEKNGIVNFRLDERLIHGQVATYWTRTLGATRIMVVGDDIVNDEIAKNALRAAVPAGMKLSVLTAENAAKRLNEGIYAGQRVFLIVKDPSTIVKLLEYGVKVKEVNIGNMGIKEGREQIKKSVYCTQEELQTILSIEESGVPVYAQMVPNDEKRKFASYLK</sequence>
<comment type="subcellular location">
    <subcellularLocation>
        <location evidence="1">Cytoplasm</location>
    </subcellularLocation>
</comment>
<dbReference type="PROSITE" id="PS51101">
    <property type="entry name" value="PTS_EIIB_TYPE_4"/>
    <property type="match status" value="1"/>
</dbReference>
<evidence type="ECO:0000256" key="3">
    <source>
        <dbReference type="ARBA" id="ARBA00022490"/>
    </source>
</evidence>
<evidence type="ECO:0000256" key="8">
    <source>
        <dbReference type="ARBA" id="ARBA00022777"/>
    </source>
</evidence>
<keyword evidence="4" id="KW-0597">Phosphoprotein</keyword>
<dbReference type="PROSITE" id="PS51096">
    <property type="entry name" value="PTS_EIIA_TYPE_4"/>
    <property type="match status" value="1"/>
</dbReference>
<evidence type="ECO:0000259" key="10">
    <source>
        <dbReference type="PROSITE" id="PS51101"/>
    </source>
</evidence>
<dbReference type="PANTHER" id="PTHR33799">
    <property type="entry name" value="PTS PERMEASE-RELATED-RELATED"/>
    <property type="match status" value="1"/>
</dbReference>
<keyword evidence="8" id="KW-0418">Kinase</keyword>
<reference evidence="11 12" key="1">
    <citation type="submission" date="2015-09" db="EMBL/GenBank/DDBJ databases">
        <authorList>
            <consortium name="Pathogen Informatics"/>
        </authorList>
    </citation>
    <scope>NUCLEOTIDE SEQUENCE [LARGE SCALE GENOMIC DNA]</scope>
    <source>
        <strain evidence="11 12">2789STDY5834876</strain>
    </source>
</reference>
<dbReference type="STRING" id="39482.ERS852491_03676"/>
<keyword evidence="3" id="KW-0963">Cytoplasm</keyword>
<feature type="domain" description="PTS EIIA type-4" evidence="9">
    <location>
        <begin position="1"/>
        <end position="121"/>
    </location>
</feature>
<dbReference type="EMBL" id="CYZU01000042">
    <property type="protein sequence ID" value="CUO90525.1"/>
    <property type="molecule type" value="Genomic_DNA"/>
</dbReference>
<evidence type="ECO:0000256" key="7">
    <source>
        <dbReference type="ARBA" id="ARBA00022683"/>
    </source>
</evidence>
<evidence type="ECO:0000256" key="6">
    <source>
        <dbReference type="ARBA" id="ARBA00022679"/>
    </source>
</evidence>
<feature type="domain" description="PTS EIIB type-4" evidence="10">
    <location>
        <begin position="138"/>
        <end position="297"/>
    </location>
</feature>
<keyword evidence="6" id="KW-0808">Transferase</keyword>
<dbReference type="SUPFAM" id="SSF53062">
    <property type="entry name" value="PTS system fructose IIA component-like"/>
    <property type="match status" value="1"/>
</dbReference>
<proteinExistence type="predicted"/>
<evidence type="ECO:0000256" key="4">
    <source>
        <dbReference type="ARBA" id="ARBA00022553"/>
    </source>
</evidence>
<evidence type="ECO:0000259" key="9">
    <source>
        <dbReference type="PROSITE" id="PS51096"/>
    </source>
</evidence>
<dbReference type="InterPro" id="IPR004720">
    <property type="entry name" value="PTS_IIB_sorbose-sp"/>
</dbReference>
<dbReference type="RefSeq" id="WP_083487144.1">
    <property type="nucleotide sequence ID" value="NZ_CYZU01000042.1"/>
</dbReference>